<evidence type="ECO:0000256" key="22">
    <source>
        <dbReference type="SAM" id="Phobius"/>
    </source>
</evidence>
<evidence type="ECO:0000259" key="24">
    <source>
        <dbReference type="PROSITE" id="PS50011"/>
    </source>
</evidence>
<feature type="signal peptide" evidence="23">
    <location>
        <begin position="1"/>
        <end position="27"/>
    </location>
</feature>
<evidence type="ECO:0000256" key="21">
    <source>
        <dbReference type="PROSITE-ProRule" id="PRU10141"/>
    </source>
</evidence>
<dbReference type="InterPro" id="IPR051716">
    <property type="entry name" value="Plant_RL_S/T_kinase"/>
</dbReference>
<keyword evidence="16 22" id="KW-0472">Membrane</keyword>
<keyword evidence="12 21" id="KW-0547">Nucleotide-binding</keyword>
<dbReference type="FunFam" id="3.80.10.10:FF:000400">
    <property type="entry name" value="Nuclear pore complex protein NUP107"/>
    <property type="match status" value="1"/>
</dbReference>
<feature type="transmembrane region" description="Helical" evidence="22">
    <location>
        <begin position="568"/>
        <end position="592"/>
    </location>
</feature>
<comment type="subcellular location">
    <subcellularLocation>
        <location evidence="1">Cell membrane</location>
    </subcellularLocation>
    <subcellularLocation>
        <location evidence="2">Membrane</location>
        <topology evidence="2">Single-pass type I membrane protein</topology>
    </subcellularLocation>
</comment>
<evidence type="ECO:0000313" key="26">
    <source>
        <dbReference type="Proteomes" id="UP000187203"/>
    </source>
</evidence>
<evidence type="ECO:0000256" key="9">
    <source>
        <dbReference type="ARBA" id="ARBA00022692"/>
    </source>
</evidence>
<dbReference type="GO" id="GO:0005524">
    <property type="term" value="F:ATP binding"/>
    <property type="evidence" value="ECO:0007669"/>
    <property type="project" value="UniProtKB-UniRule"/>
</dbReference>
<evidence type="ECO:0000256" key="3">
    <source>
        <dbReference type="ARBA" id="ARBA00009592"/>
    </source>
</evidence>
<evidence type="ECO:0000256" key="23">
    <source>
        <dbReference type="SAM" id="SignalP"/>
    </source>
</evidence>
<dbReference type="Proteomes" id="UP000187203">
    <property type="component" value="Unassembled WGS sequence"/>
</dbReference>
<evidence type="ECO:0000256" key="8">
    <source>
        <dbReference type="ARBA" id="ARBA00022679"/>
    </source>
</evidence>
<dbReference type="OrthoDB" id="676979at2759"/>
<keyword evidence="7" id="KW-0433">Leucine-rich repeat</keyword>
<dbReference type="InterPro" id="IPR013210">
    <property type="entry name" value="LRR_N_plant-typ"/>
</dbReference>
<dbReference type="Gene3D" id="1.10.510.10">
    <property type="entry name" value="Transferase(Phosphotransferase) domain 1"/>
    <property type="match status" value="1"/>
</dbReference>
<dbReference type="InterPro" id="IPR008266">
    <property type="entry name" value="Tyr_kinase_AS"/>
</dbReference>
<dbReference type="SMART" id="SM00369">
    <property type="entry name" value="LRR_TYP"/>
    <property type="match status" value="7"/>
</dbReference>
<dbReference type="SUPFAM" id="SSF52047">
    <property type="entry name" value="RNI-like"/>
    <property type="match status" value="2"/>
</dbReference>
<evidence type="ECO:0000256" key="4">
    <source>
        <dbReference type="ARBA" id="ARBA00012513"/>
    </source>
</evidence>
<feature type="domain" description="Protein kinase" evidence="24">
    <location>
        <begin position="633"/>
        <end position="913"/>
    </location>
</feature>
<dbReference type="PROSITE" id="PS00109">
    <property type="entry name" value="PROTEIN_KINASE_TYR"/>
    <property type="match status" value="1"/>
</dbReference>
<dbReference type="Gene3D" id="3.80.10.10">
    <property type="entry name" value="Ribonuclease Inhibitor"/>
    <property type="match status" value="3"/>
</dbReference>
<dbReference type="GO" id="GO:0004674">
    <property type="term" value="F:protein serine/threonine kinase activity"/>
    <property type="evidence" value="ECO:0007669"/>
    <property type="project" value="UniProtKB-KW"/>
</dbReference>
<evidence type="ECO:0000256" key="17">
    <source>
        <dbReference type="ARBA" id="ARBA00023170"/>
    </source>
</evidence>
<dbReference type="InterPro" id="IPR003591">
    <property type="entry name" value="Leu-rich_rpt_typical-subtyp"/>
</dbReference>
<keyword evidence="26" id="KW-1185">Reference proteome</keyword>
<comment type="similarity">
    <text evidence="3">Belongs to the RLP family.</text>
</comment>
<evidence type="ECO:0000313" key="25">
    <source>
        <dbReference type="EMBL" id="OMO98148.1"/>
    </source>
</evidence>
<dbReference type="FunFam" id="1.10.510.10:FF:000445">
    <property type="entry name" value="MDIS1-interacting receptor like kinase 2"/>
    <property type="match status" value="1"/>
</dbReference>
<dbReference type="FunFam" id="3.30.200.20:FF:000309">
    <property type="entry name" value="Leucine-rich repeat receptor protein kinase MSP1"/>
    <property type="match status" value="1"/>
</dbReference>
<organism evidence="25 26">
    <name type="scientific">Corchorus olitorius</name>
    <dbReference type="NCBI Taxonomy" id="93759"/>
    <lineage>
        <taxon>Eukaryota</taxon>
        <taxon>Viridiplantae</taxon>
        <taxon>Streptophyta</taxon>
        <taxon>Embryophyta</taxon>
        <taxon>Tracheophyta</taxon>
        <taxon>Spermatophyta</taxon>
        <taxon>Magnoliopsida</taxon>
        <taxon>eudicotyledons</taxon>
        <taxon>Gunneridae</taxon>
        <taxon>Pentapetalae</taxon>
        <taxon>rosids</taxon>
        <taxon>malvids</taxon>
        <taxon>Malvales</taxon>
        <taxon>Malvaceae</taxon>
        <taxon>Grewioideae</taxon>
        <taxon>Apeibeae</taxon>
        <taxon>Corchorus</taxon>
    </lineage>
</organism>
<dbReference type="EMBL" id="AWUE01015378">
    <property type="protein sequence ID" value="OMO98148.1"/>
    <property type="molecule type" value="Genomic_DNA"/>
</dbReference>
<keyword evidence="13" id="KW-0418">Kinase</keyword>
<dbReference type="InterPro" id="IPR000719">
    <property type="entry name" value="Prot_kinase_dom"/>
</dbReference>
<sequence>MANYKEKYLSITLLTVLLVLLYSSCDANSVPNREVEALLKWKESLANQSIIQSWVTTPAGGNATVQSPCKWRGITCNSAGHVIEINLAYTGLRGTIEYLDFSSFPNLLRLDLKVNQLTGKIPPNIGLLSKLQYLDLSTNSLNSKLPISLANLTQVYELDMSRNNITGELDPRLFPDGTSPSKTGLITLKNFHLQKTLLSGRIPDEMGNLKHLSSLALDWSHFYGHIPPSLGNLSSLTYLGLSGLQLSGQIPASFGTLNKLTELRLHVNNLSGSLPEELGNLSSLLVLHLAVNNFTGQLPQDVCGGGKLVNFSAAFNNFSGPIPKSLRNCKTLYRVRLEYNQLTGNIDQDFGVYPNLTYIDFSYNKLSGELSPNWGECRNLTFLNAAGNMIGGQIPDEITQLNQLMRLDLSSNQLSGSIPAQIGKLENLFSLSLKDNILSGPIPAELGGLSNLESLDLSMNRLSGQIPGQLGDCSKLQSLCLSKNRLNGTIPYQLGKVPSSFSSLRSMVALNLSYNNLEGPLPDGNFFRSAQPESFSNNKDLCGERQGLKPCIAASIEKKKGKDHKHKIVVIVASLASISIFLVGCIWISAYICRRSANQPKIESRPEQKNHLSVCHFDGKLMYKDILEATKNFDEIYCIGAGGFGKVYKAEMLDGQVFAVKKLNSHSHDDIEIQEVNSFKNEVAALTEIRHRNIVRLYGFCAQRWHSFLVYEFMERGSLAKTLSNDVGAKELDWGKRIRIIKGVAHALSYMHHDCVPPIIHRDISSKNVLLSSELDARVSDFGTARLLNPDSSNWTAVAGTLGYVAPEFAYSLAVTEKCDVYSFGVLTLEVLMGKHPGEILSFLHSSSDDQKFGLIIDVLLDPRLSPPKRQELEDELSFILSLAMLCSQANPQSRPTMRSVSQQLEARQFQGF</sequence>
<accession>A0A1R3JTJ0</accession>
<evidence type="ECO:0000256" key="1">
    <source>
        <dbReference type="ARBA" id="ARBA00004236"/>
    </source>
</evidence>
<dbReference type="FunFam" id="3.80.10.10:FF:000233">
    <property type="entry name" value="Leucine-rich repeat receptor-like protein kinase TDR"/>
    <property type="match status" value="1"/>
</dbReference>
<comment type="catalytic activity">
    <reaction evidence="20">
        <text>L-seryl-[protein] + ATP = O-phospho-L-seryl-[protein] + ADP + H(+)</text>
        <dbReference type="Rhea" id="RHEA:17989"/>
        <dbReference type="Rhea" id="RHEA-COMP:9863"/>
        <dbReference type="Rhea" id="RHEA-COMP:11604"/>
        <dbReference type="ChEBI" id="CHEBI:15378"/>
        <dbReference type="ChEBI" id="CHEBI:29999"/>
        <dbReference type="ChEBI" id="CHEBI:30616"/>
        <dbReference type="ChEBI" id="CHEBI:83421"/>
        <dbReference type="ChEBI" id="CHEBI:456216"/>
        <dbReference type="EC" id="2.7.11.1"/>
    </reaction>
</comment>
<dbReference type="PANTHER" id="PTHR48053">
    <property type="entry name" value="LEUCINE RICH REPEAT FAMILY PROTEIN, EXPRESSED"/>
    <property type="match status" value="1"/>
</dbReference>
<evidence type="ECO:0000256" key="2">
    <source>
        <dbReference type="ARBA" id="ARBA00004479"/>
    </source>
</evidence>
<dbReference type="InterPro" id="IPR001611">
    <property type="entry name" value="Leu-rich_rpt"/>
</dbReference>
<dbReference type="PRINTS" id="PR00019">
    <property type="entry name" value="LEURICHRPT"/>
</dbReference>
<evidence type="ECO:0000256" key="6">
    <source>
        <dbReference type="ARBA" id="ARBA00022553"/>
    </source>
</evidence>
<evidence type="ECO:0000256" key="5">
    <source>
        <dbReference type="ARBA" id="ARBA00022527"/>
    </source>
</evidence>
<evidence type="ECO:0000256" key="20">
    <source>
        <dbReference type="ARBA" id="ARBA00048679"/>
    </source>
</evidence>
<feature type="binding site" evidence="21">
    <location>
        <position position="662"/>
    </location>
    <ligand>
        <name>ATP</name>
        <dbReference type="ChEBI" id="CHEBI:30616"/>
    </ligand>
</feature>
<keyword evidence="10 23" id="KW-0732">Signal</keyword>
<keyword evidence="17" id="KW-0675">Receptor</keyword>
<dbReference type="PROSITE" id="PS50011">
    <property type="entry name" value="PROTEIN_KINASE_DOM"/>
    <property type="match status" value="1"/>
</dbReference>
<dbReference type="InterPro" id="IPR011009">
    <property type="entry name" value="Kinase-like_dom_sf"/>
</dbReference>
<dbReference type="Gene3D" id="3.30.200.20">
    <property type="entry name" value="Phosphorylase Kinase, domain 1"/>
    <property type="match status" value="1"/>
</dbReference>
<dbReference type="FunFam" id="3.80.10.10:FF:000041">
    <property type="entry name" value="LRR receptor-like serine/threonine-protein kinase ERECTA"/>
    <property type="match status" value="1"/>
</dbReference>
<evidence type="ECO:0000256" key="10">
    <source>
        <dbReference type="ARBA" id="ARBA00022729"/>
    </source>
</evidence>
<evidence type="ECO:0000256" key="12">
    <source>
        <dbReference type="ARBA" id="ARBA00022741"/>
    </source>
</evidence>
<evidence type="ECO:0000256" key="18">
    <source>
        <dbReference type="ARBA" id="ARBA00023180"/>
    </source>
</evidence>
<keyword evidence="14 21" id="KW-0067">ATP-binding</keyword>
<reference evidence="26" key="1">
    <citation type="submission" date="2013-09" db="EMBL/GenBank/DDBJ databases">
        <title>Corchorus olitorius genome sequencing.</title>
        <authorList>
            <person name="Alam M."/>
            <person name="Haque M.S."/>
            <person name="Islam M.S."/>
            <person name="Emdad E.M."/>
            <person name="Islam M.M."/>
            <person name="Ahmed B."/>
            <person name="Halim A."/>
            <person name="Hossen Q.M.M."/>
            <person name="Hossain M.Z."/>
            <person name="Ahmed R."/>
            <person name="Khan M.M."/>
            <person name="Islam R."/>
            <person name="Rashid M.M."/>
            <person name="Khan S.A."/>
            <person name="Rahman M.S."/>
            <person name="Alam M."/>
            <person name="Yahiya A.S."/>
            <person name="Khan M.S."/>
            <person name="Azam M.S."/>
            <person name="Haque T."/>
            <person name="Lashkar M.Z.H."/>
            <person name="Akhand A.I."/>
            <person name="Morshed G."/>
            <person name="Roy S."/>
            <person name="Uddin K.S."/>
            <person name="Rabeya T."/>
            <person name="Hossain A.S."/>
            <person name="Chowdhury A."/>
            <person name="Snigdha A.R."/>
            <person name="Mortoza M.S."/>
            <person name="Matin S.A."/>
            <person name="Hoque S.M.E."/>
            <person name="Islam M.K."/>
            <person name="Roy D.K."/>
            <person name="Haider R."/>
            <person name="Moosa M.M."/>
            <person name="Elias S.M."/>
            <person name="Hasan A.M."/>
            <person name="Jahan S."/>
            <person name="Shafiuddin M."/>
            <person name="Mahmood N."/>
            <person name="Shommy N.S."/>
        </authorList>
    </citation>
    <scope>NUCLEOTIDE SEQUENCE [LARGE SCALE GENOMIC DNA]</scope>
    <source>
        <strain evidence="26">cv. O-4</strain>
    </source>
</reference>
<keyword evidence="18" id="KW-0325">Glycoprotein</keyword>
<dbReference type="GO" id="GO:0005886">
    <property type="term" value="C:plasma membrane"/>
    <property type="evidence" value="ECO:0007669"/>
    <property type="project" value="UniProtKB-SubCell"/>
</dbReference>
<dbReference type="Pfam" id="PF00560">
    <property type="entry name" value="LRR_1"/>
    <property type="match status" value="7"/>
</dbReference>
<dbReference type="EC" id="2.7.11.1" evidence="4"/>
<proteinExistence type="inferred from homology"/>
<evidence type="ECO:0000256" key="16">
    <source>
        <dbReference type="ARBA" id="ARBA00023136"/>
    </source>
</evidence>
<keyword evidence="15 22" id="KW-1133">Transmembrane helix</keyword>
<dbReference type="InterPro" id="IPR017441">
    <property type="entry name" value="Protein_kinase_ATP_BS"/>
</dbReference>
<gene>
    <name evidence="25" type="ORF">COLO4_14107</name>
</gene>
<evidence type="ECO:0000256" key="13">
    <source>
        <dbReference type="ARBA" id="ARBA00022777"/>
    </source>
</evidence>
<dbReference type="PROSITE" id="PS00107">
    <property type="entry name" value="PROTEIN_KINASE_ATP"/>
    <property type="match status" value="1"/>
</dbReference>
<dbReference type="InterPro" id="IPR032675">
    <property type="entry name" value="LRR_dom_sf"/>
</dbReference>
<feature type="chain" id="PRO_5012616359" description="non-specific serine/threonine protein kinase" evidence="23">
    <location>
        <begin position="28"/>
        <end position="913"/>
    </location>
</feature>
<dbReference type="STRING" id="93759.A0A1R3JTJ0"/>
<protein>
    <recommendedName>
        <fullName evidence="4">non-specific serine/threonine protein kinase</fullName>
        <ecNumber evidence="4">2.7.11.1</ecNumber>
    </recommendedName>
</protein>
<keyword evidence="9 22" id="KW-0812">Transmembrane</keyword>
<keyword evidence="11" id="KW-0677">Repeat</keyword>
<evidence type="ECO:0000256" key="7">
    <source>
        <dbReference type="ARBA" id="ARBA00022614"/>
    </source>
</evidence>
<keyword evidence="8" id="KW-0808">Transferase</keyword>
<dbReference type="GO" id="GO:0009791">
    <property type="term" value="P:post-embryonic development"/>
    <property type="evidence" value="ECO:0007669"/>
    <property type="project" value="UniProtKB-ARBA"/>
</dbReference>
<dbReference type="Pfam" id="PF00069">
    <property type="entry name" value="Pkinase"/>
    <property type="match status" value="1"/>
</dbReference>
<dbReference type="PANTHER" id="PTHR48053:SF158">
    <property type="entry name" value="MDIS1-INTERACTING RECEPTOR LIKE KINASE 2-LIKE"/>
    <property type="match status" value="1"/>
</dbReference>
<evidence type="ECO:0000256" key="14">
    <source>
        <dbReference type="ARBA" id="ARBA00022840"/>
    </source>
</evidence>
<comment type="caution">
    <text evidence="25">The sequence shown here is derived from an EMBL/GenBank/DDBJ whole genome shotgun (WGS) entry which is preliminary data.</text>
</comment>
<name>A0A1R3JTJ0_9ROSI</name>
<keyword evidence="5" id="KW-0723">Serine/threonine-protein kinase</keyword>
<evidence type="ECO:0000256" key="11">
    <source>
        <dbReference type="ARBA" id="ARBA00022737"/>
    </source>
</evidence>
<keyword evidence="6" id="KW-0597">Phosphoprotein</keyword>
<evidence type="ECO:0000256" key="19">
    <source>
        <dbReference type="ARBA" id="ARBA00047899"/>
    </source>
</evidence>
<dbReference type="AlphaFoldDB" id="A0A1R3JTJ0"/>
<dbReference type="Pfam" id="PF08263">
    <property type="entry name" value="LRRNT_2"/>
    <property type="match status" value="1"/>
</dbReference>
<evidence type="ECO:0000256" key="15">
    <source>
        <dbReference type="ARBA" id="ARBA00022989"/>
    </source>
</evidence>
<dbReference type="SUPFAM" id="SSF56112">
    <property type="entry name" value="Protein kinase-like (PK-like)"/>
    <property type="match status" value="1"/>
</dbReference>
<comment type="catalytic activity">
    <reaction evidence="19">
        <text>L-threonyl-[protein] + ATP = O-phospho-L-threonyl-[protein] + ADP + H(+)</text>
        <dbReference type="Rhea" id="RHEA:46608"/>
        <dbReference type="Rhea" id="RHEA-COMP:11060"/>
        <dbReference type="Rhea" id="RHEA-COMP:11605"/>
        <dbReference type="ChEBI" id="CHEBI:15378"/>
        <dbReference type="ChEBI" id="CHEBI:30013"/>
        <dbReference type="ChEBI" id="CHEBI:30616"/>
        <dbReference type="ChEBI" id="CHEBI:61977"/>
        <dbReference type="ChEBI" id="CHEBI:456216"/>
        <dbReference type="EC" id="2.7.11.1"/>
    </reaction>
</comment>